<evidence type="ECO:0000256" key="2">
    <source>
        <dbReference type="ARBA" id="ARBA00022448"/>
    </source>
</evidence>
<dbReference type="RefSeq" id="WP_071164652.1">
    <property type="nucleotide sequence ID" value="NZ_CP017812.1"/>
</dbReference>
<feature type="transmembrane region" description="Helical" evidence="10">
    <location>
        <begin position="426"/>
        <end position="451"/>
    </location>
</feature>
<keyword evidence="5 10" id="KW-1133">Transmembrane helix</keyword>
<dbReference type="OrthoDB" id="57886at2"/>
<keyword evidence="2" id="KW-0813">Transport</keyword>
<sequence length="605" mass="64607">MDGLIVVGIVALLVIVASEHLGERTGVVAPLTLLFLGVAVGLIPQIPNVTLSPEIILELILPPLLFASAVAMPVMDFRRNLGPISTLSVVLVIATAGVLGWFFHSLVPGLSLAGGIALGAIISPTDAVATSIIKSKGVSHRLVTVLEGEGLINDASALVILRSAIAASAAGTVSFVMVGLDFLWAVLGALVIGWIVGEISIRIRSKVTVSSADTVLSLTVPFIAAIPAEYLGSSGLVSAVVAGLITGHHGARLIPPDHRLTTKQTWSVVSLVLEGSVFMIMGIQIGALLDDLRADTLTFSHALWMALLAIVITLLMRTLLVMPLLALGRHRIREKPKDTPKTRLSINDRQRRIDAKGVKLSKRQAANCQNTTGLQRRIDRAVADLRYYQEAKLTNRDGIVMIWAGMRGGVTLAAAQTLPYNTPHRAFLLVTAFLVASISLTIQGGTLGWLIKKVKPTPQTPPSRADRTRLIRVMVRAFESVPVPPKLRAALGKEENEMLADARGGALALATRLFDALSEEMVNEMRPNETFVGISLSTDLNKPKIDREIAALAVQYALDVADAQRCALIAARDSGNIDSTLLSAALANLDADQINLELHLHPDHH</sequence>
<feature type="domain" description="Cation/H+ exchanger transmembrane" evidence="11">
    <location>
        <begin position="11"/>
        <end position="334"/>
    </location>
</feature>
<evidence type="ECO:0000256" key="3">
    <source>
        <dbReference type="ARBA" id="ARBA00022475"/>
    </source>
</evidence>
<dbReference type="PANTHER" id="PTHR10110:SF86">
    <property type="entry name" value="SODIUM_HYDROGEN EXCHANGER 7"/>
    <property type="match status" value="1"/>
</dbReference>
<evidence type="ECO:0000259" key="11">
    <source>
        <dbReference type="Pfam" id="PF00999"/>
    </source>
</evidence>
<dbReference type="AlphaFoldDB" id="A0A1D9MLX7"/>
<dbReference type="KEGG" id="avu:BK816_07680"/>
<evidence type="ECO:0000256" key="5">
    <source>
        <dbReference type="ARBA" id="ARBA00022989"/>
    </source>
</evidence>
<keyword evidence="7" id="KW-0406">Ion transport</keyword>
<accession>A0A1D9MLX7</accession>
<feature type="transmembrane region" description="Helical" evidence="10">
    <location>
        <begin position="27"/>
        <end position="43"/>
    </location>
</feature>
<reference evidence="12 13" key="1">
    <citation type="submission" date="2016-10" db="EMBL/GenBank/DDBJ databases">
        <title>Actinomyces aegypiusis sp. nov., isolated from the Aegypius monachus in Qinghai Tibet Plateau China.</title>
        <authorList>
            <person name="Wang Y."/>
        </authorList>
    </citation>
    <scope>NUCLEOTIDE SEQUENCE [LARGE SCALE GENOMIC DNA]</scope>
    <source>
        <strain evidence="12 13">VUL4_3</strain>
    </source>
</reference>
<keyword evidence="13" id="KW-1185">Reference proteome</keyword>
<proteinExistence type="predicted"/>
<keyword evidence="4 10" id="KW-0812">Transmembrane</keyword>
<dbReference type="GO" id="GO:0015386">
    <property type="term" value="F:potassium:proton antiporter activity"/>
    <property type="evidence" value="ECO:0007669"/>
    <property type="project" value="TreeGrafter"/>
</dbReference>
<dbReference type="EMBL" id="CP017812">
    <property type="protein sequence ID" value="AOZ73189.1"/>
    <property type="molecule type" value="Genomic_DNA"/>
</dbReference>
<feature type="transmembrane region" description="Helical" evidence="10">
    <location>
        <begin position="399"/>
        <end position="420"/>
    </location>
</feature>
<keyword evidence="8 10" id="KW-0472">Membrane</keyword>
<feature type="transmembrane region" description="Helical" evidence="10">
    <location>
        <begin position="234"/>
        <end position="254"/>
    </location>
</feature>
<evidence type="ECO:0000256" key="10">
    <source>
        <dbReference type="SAM" id="Phobius"/>
    </source>
</evidence>
<feature type="transmembrane region" description="Helical" evidence="10">
    <location>
        <begin position="173"/>
        <end position="195"/>
    </location>
</feature>
<dbReference type="STRING" id="1912795.BK816_07680"/>
<evidence type="ECO:0000256" key="9">
    <source>
        <dbReference type="ARBA" id="ARBA00023201"/>
    </source>
</evidence>
<evidence type="ECO:0000256" key="6">
    <source>
        <dbReference type="ARBA" id="ARBA00023053"/>
    </source>
</evidence>
<evidence type="ECO:0000256" key="1">
    <source>
        <dbReference type="ARBA" id="ARBA00004651"/>
    </source>
</evidence>
<dbReference type="Proteomes" id="UP000176288">
    <property type="component" value="Chromosome"/>
</dbReference>
<evidence type="ECO:0000313" key="12">
    <source>
        <dbReference type="EMBL" id="AOZ73189.1"/>
    </source>
</evidence>
<keyword evidence="6" id="KW-0915">Sodium</keyword>
<feature type="transmembrane region" description="Helical" evidence="10">
    <location>
        <begin position="301"/>
        <end position="327"/>
    </location>
</feature>
<evidence type="ECO:0000256" key="4">
    <source>
        <dbReference type="ARBA" id="ARBA00022692"/>
    </source>
</evidence>
<evidence type="ECO:0000256" key="7">
    <source>
        <dbReference type="ARBA" id="ARBA00023065"/>
    </source>
</evidence>
<feature type="transmembrane region" description="Helical" evidence="10">
    <location>
        <begin position="55"/>
        <end position="75"/>
    </location>
</feature>
<name>A0A1D9MLX7_9ACTO</name>
<dbReference type="GO" id="GO:0015385">
    <property type="term" value="F:sodium:proton antiporter activity"/>
    <property type="evidence" value="ECO:0007669"/>
    <property type="project" value="InterPro"/>
</dbReference>
<keyword evidence="3" id="KW-1003">Cell membrane</keyword>
<dbReference type="Gene3D" id="6.10.140.1330">
    <property type="match status" value="1"/>
</dbReference>
<dbReference type="Pfam" id="PF00999">
    <property type="entry name" value="Na_H_Exchanger"/>
    <property type="match status" value="1"/>
</dbReference>
<gene>
    <name evidence="12" type="ORF">BK816_07680</name>
</gene>
<feature type="transmembrane region" description="Helical" evidence="10">
    <location>
        <begin position="266"/>
        <end position="289"/>
    </location>
</feature>
<feature type="transmembrane region" description="Helical" evidence="10">
    <location>
        <begin position="81"/>
        <end position="103"/>
    </location>
</feature>
<dbReference type="InterPro" id="IPR018422">
    <property type="entry name" value="Cation/H_exchanger_CPA1"/>
</dbReference>
<dbReference type="GO" id="GO:0098719">
    <property type="term" value="P:sodium ion import across plasma membrane"/>
    <property type="evidence" value="ECO:0007669"/>
    <property type="project" value="TreeGrafter"/>
</dbReference>
<keyword evidence="9" id="KW-0739">Sodium transport</keyword>
<dbReference type="GO" id="GO:0051453">
    <property type="term" value="P:regulation of intracellular pH"/>
    <property type="evidence" value="ECO:0007669"/>
    <property type="project" value="TreeGrafter"/>
</dbReference>
<evidence type="ECO:0000256" key="8">
    <source>
        <dbReference type="ARBA" id="ARBA00023136"/>
    </source>
</evidence>
<evidence type="ECO:0000313" key="13">
    <source>
        <dbReference type="Proteomes" id="UP000176288"/>
    </source>
</evidence>
<dbReference type="InterPro" id="IPR006153">
    <property type="entry name" value="Cation/H_exchanger_TM"/>
</dbReference>
<protein>
    <recommendedName>
        <fullName evidence="11">Cation/H+ exchanger transmembrane domain-containing protein</fullName>
    </recommendedName>
</protein>
<dbReference type="GO" id="GO:0005886">
    <property type="term" value="C:plasma membrane"/>
    <property type="evidence" value="ECO:0007669"/>
    <property type="project" value="UniProtKB-SubCell"/>
</dbReference>
<organism evidence="12 13">
    <name type="scientific">Boudabousia tangfeifanii</name>
    <dbReference type="NCBI Taxonomy" id="1912795"/>
    <lineage>
        <taxon>Bacteria</taxon>
        <taxon>Bacillati</taxon>
        <taxon>Actinomycetota</taxon>
        <taxon>Actinomycetes</taxon>
        <taxon>Actinomycetales</taxon>
        <taxon>Actinomycetaceae</taxon>
        <taxon>Boudabousia</taxon>
    </lineage>
</organism>
<dbReference type="PANTHER" id="PTHR10110">
    <property type="entry name" value="SODIUM/HYDROGEN EXCHANGER"/>
    <property type="match status" value="1"/>
</dbReference>
<comment type="subcellular location">
    <subcellularLocation>
        <location evidence="1">Cell membrane</location>
        <topology evidence="1">Multi-pass membrane protein</topology>
    </subcellularLocation>
</comment>